<keyword evidence="2" id="KW-0479">Metal-binding</keyword>
<evidence type="ECO:0000256" key="1">
    <source>
        <dbReference type="ARBA" id="ARBA00022598"/>
    </source>
</evidence>
<evidence type="ECO:0000256" key="3">
    <source>
        <dbReference type="ARBA" id="ARBA00022741"/>
    </source>
</evidence>
<dbReference type="GO" id="GO:0005525">
    <property type="term" value="F:GTP binding"/>
    <property type="evidence" value="ECO:0007669"/>
    <property type="project" value="UniProtKB-KW"/>
</dbReference>
<dbReference type="InterPro" id="IPR008225">
    <property type="entry name" value="F420-0_g-glutamyl_ligase"/>
</dbReference>
<evidence type="ECO:0000256" key="5">
    <source>
        <dbReference type="ARBA" id="ARBA00022958"/>
    </source>
</evidence>
<evidence type="ECO:0000256" key="7">
    <source>
        <dbReference type="ARBA" id="ARBA00023211"/>
    </source>
</evidence>
<dbReference type="EMBL" id="JAGDYM010000005">
    <property type="protein sequence ID" value="MBO1901412.1"/>
    <property type="molecule type" value="Genomic_DNA"/>
</dbReference>
<dbReference type="EC" id="6.3.2.31" evidence="10"/>
<dbReference type="GO" id="GO:0052618">
    <property type="term" value="F:coenzyme F420-0:L-glutamate ligase activity"/>
    <property type="evidence" value="ECO:0007669"/>
    <property type="project" value="UniProtKB-EC"/>
</dbReference>
<keyword evidence="11" id="KW-1185">Reference proteome</keyword>
<feature type="domain" description="Coenzyme F420:L-glutamate ligase-like" evidence="9">
    <location>
        <begin position="20"/>
        <end position="217"/>
    </location>
</feature>
<evidence type="ECO:0000313" key="10">
    <source>
        <dbReference type="EMBL" id="MBO1901412.1"/>
    </source>
</evidence>
<feature type="region of interest" description="Disordered" evidence="8">
    <location>
        <begin position="257"/>
        <end position="276"/>
    </location>
</feature>
<keyword evidence="1 10" id="KW-0436">Ligase</keyword>
<evidence type="ECO:0000256" key="2">
    <source>
        <dbReference type="ARBA" id="ARBA00022723"/>
    </source>
</evidence>
<keyword evidence="6" id="KW-0342">GTP-binding</keyword>
<name>A0A939MMA8_9MICO</name>
<organism evidence="10 11">
    <name type="scientific">Leucobacter weissii</name>
    <dbReference type="NCBI Taxonomy" id="1983706"/>
    <lineage>
        <taxon>Bacteria</taxon>
        <taxon>Bacillati</taxon>
        <taxon>Actinomycetota</taxon>
        <taxon>Actinomycetes</taxon>
        <taxon>Micrococcales</taxon>
        <taxon>Microbacteriaceae</taxon>
        <taxon>Leucobacter</taxon>
    </lineage>
</organism>
<evidence type="ECO:0000256" key="4">
    <source>
        <dbReference type="ARBA" id="ARBA00022842"/>
    </source>
</evidence>
<evidence type="ECO:0000313" key="11">
    <source>
        <dbReference type="Proteomes" id="UP000664382"/>
    </source>
</evidence>
<dbReference type="SUPFAM" id="SSF144010">
    <property type="entry name" value="CofE-like"/>
    <property type="match status" value="1"/>
</dbReference>
<keyword evidence="7" id="KW-0464">Manganese</keyword>
<sequence>MSTSGSDAARQLHVFPVLGIGEVEAGDDVAGLIHAALDRPVMRGDIFVITSKIVSKAEGRVFAGADREQAIDAEAMRTIASRQNPGGSVTRIVQNRFGLVSAAAGVDTSNSPGGRLLLLPEDPDRSARDIAATLRTIYRVDVGVVISDTLGRPWREGQTDCAIGAGGVRVLEDLRGDLDTEGTEMAVTVPCVGDEIAAAGDLVKRKTTRVPIAVLRGRGDLVGPLDLPGASSIVRPPDRDMFSLGAREAYEEGFAAGLAAADPAADPPPSDPRRSS</sequence>
<dbReference type="NCBIfam" id="TIGR01916">
    <property type="entry name" value="F420_cofE"/>
    <property type="match status" value="1"/>
</dbReference>
<protein>
    <submittedName>
        <fullName evidence="10">Coenzyme F420-0:L-glutamate ligase</fullName>
        <ecNumber evidence="10">6.3.2.31</ecNumber>
    </submittedName>
</protein>
<gene>
    <name evidence="10" type="primary">cofE</name>
    <name evidence="10" type="ORF">J4H92_05555</name>
</gene>
<evidence type="ECO:0000256" key="8">
    <source>
        <dbReference type="SAM" id="MobiDB-lite"/>
    </source>
</evidence>
<comment type="caution">
    <text evidence="10">The sequence shown here is derived from an EMBL/GenBank/DDBJ whole genome shotgun (WGS) entry which is preliminary data.</text>
</comment>
<keyword evidence="3" id="KW-0547">Nucleotide-binding</keyword>
<dbReference type="InterPro" id="IPR002847">
    <property type="entry name" value="F420-0_gamma-glut_ligase-dom"/>
</dbReference>
<keyword evidence="5" id="KW-0630">Potassium</keyword>
<dbReference type="Proteomes" id="UP000664382">
    <property type="component" value="Unassembled WGS sequence"/>
</dbReference>
<dbReference type="Pfam" id="PF01996">
    <property type="entry name" value="F420_ligase"/>
    <property type="match status" value="1"/>
</dbReference>
<evidence type="ECO:0000259" key="9">
    <source>
        <dbReference type="Pfam" id="PF01996"/>
    </source>
</evidence>
<dbReference type="PANTHER" id="PTHR47917">
    <property type="match status" value="1"/>
</dbReference>
<reference evidence="10" key="1">
    <citation type="submission" date="2021-03" db="EMBL/GenBank/DDBJ databases">
        <title>Leucobacter chromiisoli sp. nov., isolated from chromium-containing soil of chemical plant.</title>
        <authorList>
            <person name="Xu Z."/>
        </authorList>
    </citation>
    <scope>NUCLEOTIDE SEQUENCE</scope>
    <source>
        <strain evidence="10">S27</strain>
    </source>
</reference>
<dbReference type="AlphaFoldDB" id="A0A939MMA8"/>
<dbReference type="PANTHER" id="PTHR47917:SF1">
    <property type="entry name" value="COENZYME F420:L-GLUTAMATE LIGASE"/>
    <property type="match status" value="1"/>
</dbReference>
<accession>A0A939MMA8</accession>
<keyword evidence="4" id="KW-0460">Magnesium</keyword>
<dbReference type="Gene3D" id="3.30.1330.100">
    <property type="entry name" value="CofE-like"/>
    <property type="match status" value="2"/>
</dbReference>
<evidence type="ECO:0000256" key="6">
    <source>
        <dbReference type="ARBA" id="ARBA00023134"/>
    </source>
</evidence>
<dbReference type="GO" id="GO:0046872">
    <property type="term" value="F:metal ion binding"/>
    <property type="evidence" value="ECO:0007669"/>
    <property type="project" value="UniProtKB-KW"/>
</dbReference>
<proteinExistence type="predicted"/>